<dbReference type="InterPro" id="IPR029069">
    <property type="entry name" value="HotDog_dom_sf"/>
</dbReference>
<dbReference type="AlphaFoldDB" id="A0A6B8VT76"/>
<comment type="similarity">
    <text evidence="1">Belongs to the thioesterase PaaI family.</text>
</comment>
<dbReference type="EMBL" id="CP046452">
    <property type="protein sequence ID" value="QGU01956.1"/>
    <property type="molecule type" value="Genomic_DNA"/>
</dbReference>
<dbReference type="InterPro" id="IPR006683">
    <property type="entry name" value="Thioestr_dom"/>
</dbReference>
<evidence type="ECO:0000256" key="2">
    <source>
        <dbReference type="ARBA" id="ARBA00022801"/>
    </source>
</evidence>
<dbReference type="PANTHER" id="PTHR43240:SF5">
    <property type="entry name" value="1,4-DIHYDROXY-2-NAPHTHOYL-COA THIOESTERASE 1"/>
    <property type="match status" value="1"/>
</dbReference>
<dbReference type="CDD" id="cd03443">
    <property type="entry name" value="PaaI_thioesterase"/>
    <property type="match status" value="1"/>
</dbReference>
<dbReference type="NCBIfam" id="TIGR00369">
    <property type="entry name" value="unchar_dom_1"/>
    <property type="match status" value="1"/>
</dbReference>
<dbReference type="KEGG" id="ckw:CKALI_05430"/>
<keyword evidence="2 4" id="KW-0378">Hydrolase</keyword>
<evidence type="ECO:0000313" key="4">
    <source>
        <dbReference type="EMBL" id="QGU01956.1"/>
    </source>
</evidence>
<dbReference type="RefSeq" id="WP_156192320.1">
    <property type="nucleotide sequence ID" value="NZ_CP046452.1"/>
</dbReference>
<feature type="domain" description="Thioesterase" evidence="3">
    <location>
        <begin position="61"/>
        <end position="129"/>
    </location>
</feature>
<dbReference type="Gene3D" id="3.10.129.10">
    <property type="entry name" value="Hotdog Thioesterase"/>
    <property type="match status" value="1"/>
</dbReference>
<sequence length="146" mass="15196">MDIVALFAAAKDRPLRDTELAELNAADRGFSQHIGIRFTHVSAERVAAEIPVTQELLQVAGIVNGGVYCSIAETLGSIAGFCAAGGAPVVGLNNNTNFLAACSSGVIDAEATTIHAGRTTQAFEVRCTHRGKLLAVTTLRTMVLSA</sequence>
<reference evidence="5" key="1">
    <citation type="submission" date="2019-11" db="EMBL/GenBank/DDBJ databases">
        <title>Complete genome sequence of Corynebacterium kalinowskii 1959, a novel Corynebacterium species isolated from soil of a small paddock in Vilsendorf, Germany.</title>
        <authorList>
            <person name="Schaffert L."/>
            <person name="Ruwe M."/>
            <person name="Milse J."/>
            <person name="Hanuschka K."/>
            <person name="Ortseifen V."/>
            <person name="Droste J."/>
            <person name="Brandt D."/>
            <person name="Schlueter L."/>
            <person name="Kutter Y."/>
            <person name="Vinke S."/>
            <person name="Viehoefer P."/>
            <person name="Jacob L."/>
            <person name="Luebke N.-C."/>
            <person name="Schulte-Berndt E."/>
            <person name="Hain C."/>
            <person name="Linder M."/>
            <person name="Schmidt P."/>
            <person name="Wollenschlaeger L."/>
            <person name="Luttermann T."/>
            <person name="Thieme E."/>
            <person name="Hassa J."/>
            <person name="Haak M."/>
            <person name="Wittchen M."/>
            <person name="Mentz A."/>
            <person name="Persicke M."/>
            <person name="Busche T."/>
            <person name="Ruckert C."/>
        </authorList>
    </citation>
    <scope>NUCLEOTIDE SEQUENCE [LARGE SCALE GENOMIC DNA]</scope>
    <source>
        <strain evidence="5">1959</strain>
    </source>
</reference>
<name>A0A6B8VT76_9CORY</name>
<dbReference type="Pfam" id="PF03061">
    <property type="entry name" value="4HBT"/>
    <property type="match status" value="1"/>
</dbReference>
<evidence type="ECO:0000259" key="3">
    <source>
        <dbReference type="Pfam" id="PF03061"/>
    </source>
</evidence>
<accession>A0A6B8VT76</accession>
<dbReference type="PANTHER" id="PTHR43240">
    <property type="entry name" value="1,4-DIHYDROXY-2-NAPHTHOYL-COA THIOESTERASE 1"/>
    <property type="match status" value="1"/>
</dbReference>
<evidence type="ECO:0000313" key="5">
    <source>
        <dbReference type="Proteomes" id="UP000427071"/>
    </source>
</evidence>
<proteinExistence type="inferred from homology"/>
<organism evidence="4 5">
    <name type="scientific">Corynebacterium kalinowskii</name>
    <dbReference type="NCBI Taxonomy" id="2675216"/>
    <lineage>
        <taxon>Bacteria</taxon>
        <taxon>Bacillati</taxon>
        <taxon>Actinomycetota</taxon>
        <taxon>Actinomycetes</taxon>
        <taxon>Mycobacteriales</taxon>
        <taxon>Corynebacteriaceae</taxon>
        <taxon>Corynebacterium</taxon>
    </lineage>
</organism>
<protein>
    <submittedName>
        <fullName evidence="4">Esterase</fullName>
        <ecNumber evidence="4">3.1.2.-</ecNumber>
    </submittedName>
</protein>
<keyword evidence="5" id="KW-1185">Reference proteome</keyword>
<dbReference type="SUPFAM" id="SSF54637">
    <property type="entry name" value="Thioesterase/thiol ester dehydrase-isomerase"/>
    <property type="match status" value="1"/>
</dbReference>
<dbReference type="InterPro" id="IPR003736">
    <property type="entry name" value="PAAI_dom"/>
</dbReference>
<dbReference type="Proteomes" id="UP000427071">
    <property type="component" value="Chromosome"/>
</dbReference>
<evidence type="ECO:0000256" key="1">
    <source>
        <dbReference type="ARBA" id="ARBA00008324"/>
    </source>
</evidence>
<dbReference type="GO" id="GO:0005829">
    <property type="term" value="C:cytosol"/>
    <property type="evidence" value="ECO:0007669"/>
    <property type="project" value="TreeGrafter"/>
</dbReference>
<dbReference type="GO" id="GO:0061522">
    <property type="term" value="F:1,4-dihydroxy-2-naphthoyl-CoA thioesterase activity"/>
    <property type="evidence" value="ECO:0007669"/>
    <property type="project" value="TreeGrafter"/>
</dbReference>
<dbReference type="EC" id="3.1.2.-" evidence="4"/>
<gene>
    <name evidence="4" type="ORF">CKALI_05430</name>
</gene>